<organism evidence="1">
    <name type="scientific">uncultured Thermomicrobiales bacterium</name>
    <dbReference type="NCBI Taxonomy" id="1645740"/>
    <lineage>
        <taxon>Bacteria</taxon>
        <taxon>Pseudomonadati</taxon>
        <taxon>Thermomicrobiota</taxon>
        <taxon>Thermomicrobia</taxon>
        <taxon>Thermomicrobiales</taxon>
        <taxon>environmental samples</taxon>
    </lineage>
</organism>
<dbReference type="EMBL" id="CADCWM010000589">
    <property type="protein sequence ID" value="CAA9570887.1"/>
    <property type="molecule type" value="Genomic_DNA"/>
</dbReference>
<name>A0A6J4VDA4_9BACT</name>
<feature type="non-terminal residue" evidence="1">
    <location>
        <position position="1"/>
    </location>
</feature>
<sequence length="154" mass="17398">AQVPVAGDLESPDPQTPRYADFTRIASTANDNRAPNQVGAPVVTRFKRGGALEGEDRPPAPVRIAAYDDTLGHNIADVFVDFLRDVGLNWVFVTGYPISEPYWVAARGGGENQVVLVQLFERRALTFNPRNKEGWRVEFANIGLHYYRWRYHNR</sequence>
<accession>A0A6J4VDA4</accession>
<protein>
    <submittedName>
        <fullName evidence="1">Uncharacterized protein</fullName>
    </submittedName>
</protein>
<proteinExistence type="predicted"/>
<gene>
    <name evidence="1" type="ORF">AVDCRST_MAG88-2322</name>
</gene>
<dbReference type="AlphaFoldDB" id="A0A6J4VDA4"/>
<evidence type="ECO:0000313" key="1">
    <source>
        <dbReference type="EMBL" id="CAA9570887.1"/>
    </source>
</evidence>
<reference evidence="1" key="1">
    <citation type="submission" date="2020-02" db="EMBL/GenBank/DDBJ databases">
        <authorList>
            <person name="Meier V. D."/>
        </authorList>
    </citation>
    <scope>NUCLEOTIDE SEQUENCE</scope>
    <source>
        <strain evidence="1">AVDCRST_MAG88</strain>
    </source>
</reference>